<name>A0A271LFV9_9HYPH</name>
<evidence type="ECO:0000313" key="3">
    <source>
        <dbReference type="EMBL" id="PAQ06737.1"/>
    </source>
</evidence>
<dbReference type="PROSITE" id="PS50263">
    <property type="entry name" value="CN_HYDROLASE"/>
    <property type="match status" value="1"/>
</dbReference>
<dbReference type="Proteomes" id="UP000216442">
    <property type="component" value="Unassembled WGS sequence"/>
</dbReference>
<dbReference type="InterPro" id="IPR003010">
    <property type="entry name" value="C-N_Hydrolase"/>
</dbReference>
<organism evidence="3 4">
    <name type="scientific">Mesorhizobium temperatum</name>
    <dbReference type="NCBI Taxonomy" id="241416"/>
    <lineage>
        <taxon>Bacteria</taxon>
        <taxon>Pseudomonadati</taxon>
        <taxon>Pseudomonadota</taxon>
        <taxon>Alphaproteobacteria</taxon>
        <taxon>Hyphomicrobiales</taxon>
        <taxon>Phyllobacteriaceae</taxon>
        <taxon>Mesorhizobium</taxon>
    </lineage>
</organism>
<dbReference type="PANTHER" id="PTHR43674:SF2">
    <property type="entry name" value="BETA-UREIDOPROPIONASE"/>
    <property type="match status" value="1"/>
</dbReference>
<comment type="caution">
    <text evidence="3">The sequence shown here is derived from an EMBL/GenBank/DDBJ whole genome shotgun (WGS) entry which is preliminary data.</text>
</comment>
<dbReference type="PANTHER" id="PTHR43674">
    <property type="entry name" value="NITRILASE C965.09-RELATED"/>
    <property type="match status" value="1"/>
</dbReference>
<accession>A0A271LFV9</accession>
<sequence>MQRAAAAGANVAHFPECALSGYGPASWPDWENFSWFAVDAAIEAVRNQAHESGIWVVIGSVHRVSSQSRPTNSLLVLDRQDEIAGRYDKRRCSVNDLRAFAPGDRQLTVDIEGVRCGFLICLDWAFPELWQAYAGDVELVFHSCVSDNVQRDLIEAHAIQPCCGAMPGSINMRSVAPTPVVRARTFRASG</sequence>
<evidence type="ECO:0000256" key="1">
    <source>
        <dbReference type="ARBA" id="ARBA00022801"/>
    </source>
</evidence>
<dbReference type="GO" id="GO:0016811">
    <property type="term" value="F:hydrolase activity, acting on carbon-nitrogen (but not peptide) bonds, in linear amides"/>
    <property type="evidence" value="ECO:0007669"/>
    <property type="project" value="TreeGrafter"/>
</dbReference>
<protein>
    <recommendedName>
        <fullName evidence="2">CN hydrolase domain-containing protein</fullName>
    </recommendedName>
</protein>
<dbReference type="EMBL" id="NPKJ01000064">
    <property type="protein sequence ID" value="PAQ06737.1"/>
    <property type="molecule type" value="Genomic_DNA"/>
</dbReference>
<dbReference type="Gene3D" id="3.60.110.10">
    <property type="entry name" value="Carbon-nitrogen hydrolase"/>
    <property type="match status" value="1"/>
</dbReference>
<dbReference type="InterPro" id="IPR036526">
    <property type="entry name" value="C-N_Hydrolase_sf"/>
</dbReference>
<keyword evidence="4" id="KW-1185">Reference proteome</keyword>
<keyword evidence="1" id="KW-0378">Hydrolase</keyword>
<dbReference type="OrthoDB" id="9803803at2"/>
<dbReference type="AlphaFoldDB" id="A0A271LFV9"/>
<dbReference type="InterPro" id="IPR050345">
    <property type="entry name" value="Aliph_Amidase/BUP"/>
</dbReference>
<evidence type="ECO:0000313" key="4">
    <source>
        <dbReference type="Proteomes" id="UP000216442"/>
    </source>
</evidence>
<gene>
    <name evidence="3" type="ORF">CIT26_24465</name>
</gene>
<feature type="domain" description="CN hydrolase" evidence="2">
    <location>
        <begin position="1"/>
        <end position="190"/>
    </location>
</feature>
<dbReference type="CDD" id="cd07197">
    <property type="entry name" value="nitrilase"/>
    <property type="match status" value="1"/>
</dbReference>
<reference evidence="3 4" key="1">
    <citation type="submission" date="2017-08" db="EMBL/GenBank/DDBJ databases">
        <title>Mesorhizobium wenxinae sp. nov., a novel rhizobial species isolated from root nodules of chickpea (Cicer arietinum L.).</title>
        <authorList>
            <person name="Zhang J."/>
        </authorList>
    </citation>
    <scope>NUCLEOTIDE SEQUENCE [LARGE SCALE GENOMIC DNA]</scope>
    <source>
        <strain evidence="3 4">SDW018</strain>
    </source>
</reference>
<dbReference type="Pfam" id="PF00795">
    <property type="entry name" value="CN_hydrolase"/>
    <property type="match status" value="1"/>
</dbReference>
<proteinExistence type="predicted"/>
<dbReference type="SUPFAM" id="SSF56317">
    <property type="entry name" value="Carbon-nitrogen hydrolase"/>
    <property type="match status" value="1"/>
</dbReference>
<evidence type="ECO:0000259" key="2">
    <source>
        <dbReference type="PROSITE" id="PS50263"/>
    </source>
</evidence>